<proteinExistence type="predicted"/>
<evidence type="ECO:0000313" key="2">
    <source>
        <dbReference type="Proteomes" id="UP001148838"/>
    </source>
</evidence>
<dbReference type="Proteomes" id="UP001148838">
    <property type="component" value="Unassembled WGS sequence"/>
</dbReference>
<protein>
    <submittedName>
        <fullName evidence="1">Uncharacterized protein</fullName>
    </submittedName>
</protein>
<accession>A0ABQ8SJY2</accession>
<comment type="caution">
    <text evidence="1">The sequence shown here is derived from an EMBL/GenBank/DDBJ whole genome shotgun (WGS) entry which is preliminary data.</text>
</comment>
<reference evidence="1 2" key="1">
    <citation type="journal article" date="2022" name="Allergy">
        <title>Genome assembly and annotation of Periplaneta americana reveal a comprehensive cockroach allergen profile.</title>
        <authorList>
            <person name="Wang L."/>
            <person name="Xiong Q."/>
            <person name="Saelim N."/>
            <person name="Wang L."/>
            <person name="Nong W."/>
            <person name="Wan A.T."/>
            <person name="Shi M."/>
            <person name="Liu X."/>
            <person name="Cao Q."/>
            <person name="Hui J.H.L."/>
            <person name="Sookrung N."/>
            <person name="Leung T.F."/>
            <person name="Tungtrongchitr A."/>
            <person name="Tsui S.K.W."/>
        </authorList>
    </citation>
    <scope>NUCLEOTIDE SEQUENCE [LARGE SCALE GENOMIC DNA]</scope>
    <source>
        <strain evidence="1">PWHHKU_190912</strain>
    </source>
</reference>
<sequence>MAGLCEDGNEPPGFLKAIPERDDNKAIQITKQLQQITDICNGNSLTSAAGRVEIDSERGTRDKDCLANDRFLIEEQTNTERNYV</sequence>
<keyword evidence="2" id="KW-1185">Reference proteome</keyword>
<name>A0ABQ8SJY2_PERAM</name>
<gene>
    <name evidence="1" type="ORF">ANN_16379</name>
</gene>
<dbReference type="EMBL" id="JAJSOF020000027">
    <property type="protein sequence ID" value="KAJ4434060.1"/>
    <property type="molecule type" value="Genomic_DNA"/>
</dbReference>
<organism evidence="1 2">
    <name type="scientific">Periplaneta americana</name>
    <name type="common">American cockroach</name>
    <name type="synonym">Blatta americana</name>
    <dbReference type="NCBI Taxonomy" id="6978"/>
    <lineage>
        <taxon>Eukaryota</taxon>
        <taxon>Metazoa</taxon>
        <taxon>Ecdysozoa</taxon>
        <taxon>Arthropoda</taxon>
        <taxon>Hexapoda</taxon>
        <taxon>Insecta</taxon>
        <taxon>Pterygota</taxon>
        <taxon>Neoptera</taxon>
        <taxon>Polyneoptera</taxon>
        <taxon>Dictyoptera</taxon>
        <taxon>Blattodea</taxon>
        <taxon>Blattoidea</taxon>
        <taxon>Blattidae</taxon>
        <taxon>Blattinae</taxon>
        <taxon>Periplaneta</taxon>
    </lineage>
</organism>
<evidence type="ECO:0000313" key="1">
    <source>
        <dbReference type="EMBL" id="KAJ4434060.1"/>
    </source>
</evidence>